<proteinExistence type="predicted"/>
<reference evidence="6 7" key="1">
    <citation type="submission" date="2016-05" db="EMBL/GenBank/DDBJ databases">
        <title>Microbial solvent formation.</title>
        <authorList>
            <person name="Poehlein A."/>
            <person name="Montoya Solano J.D."/>
            <person name="Flitsch S."/>
            <person name="Krabben P."/>
            <person name="Duerre P."/>
            <person name="Daniel R."/>
        </authorList>
    </citation>
    <scope>NUCLEOTIDE SEQUENCE [LARGE SCALE GENOMIC DNA]</scope>
    <source>
        <strain evidence="6 7">L1-8</strain>
    </source>
</reference>
<dbReference type="PANTHER" id="PTHR33514">
    <property type="entry name" value="PROTEIN ABCI12, CHLOROPLASTIC"/>
    <property type="match status" value="1"/>
</dbReference>
<comment type="subcellular location">
    <subcellularLocation>
        <location evidence="1">Membrane</location>
        <topology evidence="1">Multi-pass membrane protein</topology>
    </subcellularLocation>
</comment>
<feature type="transmembrane region" description="Helical" evidence="5">
    <location>
        <begin position="66"/>
        <end position="88"/>
    </location>
</feature>
<evidence type="ECO:0000256" key="4">
    <source>
        <dbReference type="ARBA" id="ARBA00023136"/>
    </source>
</evidence>
<evidence type="ECO:0000313" key="6">
    <source>
        <dbReference type="EMBL" id="OOM07409.1"/>
    </source>
</evidence>
<keyword evidence="4 5" id="KW-0472">Membrane</keyword>
<dbReference type="STRING" id="169679.CSACC_31930"/>
<sequence length="276" mass="31987">MNEAMLEYSEIDSPIHKLTGATKLICLILWSLTSMLTYNTYILVFMVMFGGFVFKLSKVKFKQISFVVYFILLFLLINNITIFIFAPYQGVEIYKSRTDLLHLIGPYTITVEELFYQFNITIKYFSIIPIALLFMVATNPSEFAASLNKIGVNYKIAYSVSIALRYIPDVQHEYMDISFAQQARGIDMSKKANLSARIKNSVSILMPLIFSSLERIETVSCAMELRAFGNKKKRTWYSERKFKKNDYISMIVLLLLFFISIIITFKNGSRFYNPFI</sequence>
<dbReference type="AlphaFoldDB" id="A0A1S8MTB2"/>
<protein>
    <submittedName>
        <fullName evidence="6">Energy-coupling factor transporter transmembrane protein EcfT</fullName>
    </submittedName>
</protein>
<dbReference type="CDD" id="cd16914">
    <property type="entry name" value="EcfT"/>
    <property type="match status" value="1"/>
</dbReference>
<feature type="transmembrane region" description="Helical" evidence="5">
    <location>
        <begin position="247"/>
        <end position="265"/>
    </location>
</feature>
<organism evidence="6 7">
    <name type="scientific">Clostridium saccharobutylicum</name>
    <dbReference type="NCBI Taxonomy" id="169679"/>
    <lineage>
        <taxon>Bacteria</taxon>
        <taxon>Bacillati</taxon>
        <taxon>Bacillota</taxon>
        <taxon>Clostridia</taxon>
        <taxon>Eubacteriales</taxon>
        <taxon>Clostridiaceae</taxon>
        <taxon>Clostridium</taxon>
    </lineage>
</organism>
<dbReference type="RefSeq" id="WP_077866948.1">
    <property type="nucleotide sequence ID" value="NZ_LZYZ01000008.1"/>
</dbReference>
<name>A0A1S8MTB2_CLOSA</name>
<feature type="transmembrane region" description="Helical" evidence="5">
    <location>
        <begin position="114"/>
        <end position="137"/>
    </location>
</feature>
<evidence type="ECO:0000256" key="2">
    <source>
        <dbReference type="ARBA" id="ARBA00022692"/>
    </source>
</evidence>
<evidence type="ECO:0000256" key="5">
    <source>
        <dbReference type="SAM" id="Phobius"/>
    </source>
</evidence>
<comment type="caution">
    <text evidence="6">The sequence shown here is derived from an EMBL/GenBank/DDBJ whole genome shotgun (WGS) entry which is preliminary data.</text>
</comment>
<dbReference type="PANTHER" id="PTHR33514:SF1">
    <property type="entry name" value="ABC TRANSPORTER PERMEASE"/>
    <property type="match status" value="1"/>
</dbReference>
<feature type="transmembrane region" description="Helical" evidence="5">
    <location>
        <begin position="27"/>
        <end position="54"/>
    </location>
</feature>
<evidence type="ECO:0000256" key="1">
    <source>
        <dbReference type="ARBA" id="ARBA00004141"/>
    </source>
</evidence>
<dbReference type="Proteomes" id="UP000191154">
    <property type="component" value="Unassembled WGS sequence"/>
</dbReference>
<evidence type="ECO:0000313" key="7">
    <source>
        <dbReference type="Proteomes" id="UP000191154"/>
    </source>
</evidence>
<dbReference type="Pfam" id="PF02361">
    <property type="entry name" value="CbiQ"/>
    <property type="match status" value="1"/>
</dbReference>
<accession>A0A1S8MTB2</accession>
<gene>
    <name evidence="6" type="primary">ecfT_3</name>
    <name evidence="6" type="ORF">CLOSAC_39380</name>
</gene>
<evidence type="ECO:0000256" key="3">
    <source>
        <dbReference type="ARBA" id="ARBA00022989"/>
    </source>
</evidence>
<dbReference type="EMBL" id="LZYZ01000008">
    <property type="protein sequence ID" value="OOM07409.1"/>
    <property type="molecule type" value="Genomic_DNA"/>
</dbReference>
<dbReference type="GO" id="GO:0005886">
    <property type="term" value="C:plasma membrane"/>
    <property type="evidence" value="ECO:0007669"/>
    <property type="project" value="UniProtKB-ARBA"/>
</dbReference>
<dbReference type="InterPro" id="IPR003339">
    <property type="entry name" value="ABC/ECF_trnsptr_transmembrane"/>
</dbReference>
<keyword evidence="3 5" id="KW-1133">Transmembrane helix</keyword>
<keyword evidence="2 5" id="KW-0812">Transmembrane</keyword>